<gene>
    <name evidence="2" type="ORF">EVAR_29972_1</name>
</gene>
<feature type="region of interest" description="Disordered" evidence="1">
    <location>
        <begin position="21"/>
        <end position="46"/>
    </location>
</feature>
<keyword evidence="3" id="KW-1185">Reference proteome</keyword>
<evidence type="ECO:0000313" key="3">
    <source>
        <dbReference type="Proteomes" id="UP000299102"/>
    </source>
</evidence>
<sequence>MVGDPNTHRMDPHFVNRYFPRTRHEGAAEHDRGGMRGAEERECGGEVKGGGEDCMNVDAIRGDQFYMRSYLLAFYEHSFFFFGYPPAPAPAPASRGRRSFLFPPSSLLASPIIAVACQPAKGDGRCGVRAGRRRRADGPDPPSAPAHRYSTAQEVLPERSDGVMGCSEVDVPEKGGLGCPRWHCSISSIIVTTIDGHRRTKIGIEFCTGIESGTGTGSGNLKRIDVEDRTMTTVKSDRRIGPCVTSMSMGAKRDHHLVIQQTSITLAIFNAAAAVPTARAVCRQRPQGSKEINRKKKARQLASNLEISNCPPFRPLTPPRRRPPRLIPPRYALAYLRFGRRTFGLTGKTLFDRRATAVEVQFVEAIHRLINHSHRRLSV</sequence>
<organism evidence="2 3">
    <name type="scientific">Eumeta variegata</name>
    <name type="common">Bagworm moth</name>
    <name type="synonym">Eumeta japonica</name>
    <dbReference type="NCBI Taxonomy" id="151549"/>
    <lineage>
        <taxon>Eukaryota</taxon>
        <taxon>Metazoa</taxon>
        <taxon>Ecdysozoa</taxon>
        <taxon>Arthropoda</taxon>
        <taxon>Hexapoda</taxon>
        <taxon>Insecta</taxon>
        <taxon>Pterygota</taxon>
        <taxon>Neoptera</taxon>
        <taxon>Endopterygota</taxon>
        <taxon>Lepidoptera</taxon>
        <taxon>Glossata</taxon>
        <taxon>Ditrysia</taxon>
        <taxon>Tineoidea</taxon>
        <taxon>Psychidae</taxon>
        <taxon>Oiketicinae</taxon>
        <taxon>Eumeta</taxon>
    </lineage>
</organism>
<dbReference type="AlphaFoldDB" id="A0A4C1VGM1"/>
<feature type="region of interest" description="Disordered" evidence="1">
    <location>
        <begin position="126"/>
        <end position="150"/>
    </location>
</feature>
<feature type="compositionally biased region" description="Basic and acidic residues" evidence="1">
    <location>
        <begin position="22"/>
        <end position="46"/>
    </location>
</feature>
<evidence type="ECO:0000256" key="1">
    <source>
        <dbReference type="SAM" id="MobiDB-lite"/>
    </source>
</evidence>
<comment type="caution">
    <text evidence="2">The sequence shown here is derived from an EMBL/GenBank/DDBJ whole genome shotgun (WGS) entry which is preliminary data.</text>
</comment>
<evidence type="ECO:0000313" key="2">
    <source>
        <dbReference type="EMBL" id="GBP37770.1"/>
    </source>
</evidence>
<reference evidence="2 3" key="1">
    <citation type="journal article" date="2019" name="Commun. Biol.">
        <title>The bagworm genome reveals a unique fibroin gene that provides high tensile strength.</title>
        <authorList>
            <person name="Kono N."/>
            <person name="Nakamura H."/>
            <person name="Ohtoshi R."/>
            <person name="Tomita M."/>
            <person name="Numata K."/>
            <person name="Arakawa K."/>
        </authorList>
    </citation>
    <scope>NUCLEOTIDE SEQUENCE [LARGE SCALE GENOMIC DNA]</scope>
</reference>
<proteinExistence type="predicted"/>
<name>A0A4C1VGM1_EUMVA</name>
<protein>
    <submittedName>
        <fullName evidence="2">Uncharacterized protein</fullName>
    </submittedName>
</protein>
<dbReference type="EMBL" id="BGZK01000338">
    <property type="protein sequence ID" value="GBP37770.1"/>
    <property type="molecule type" value="Genomic_DNA"/>
</dbReference>
<accession>A0A4C1VGM1</accession>
<dbReference type="Proteomes" id="UP000299102">
    <property type="component" value="Unassembled WGS sequence"/>
</dbReference>